<dbReference type="Gene3D" id="1.25.10.10">
    <property type="entry name" value="Leucine-rich Repeat Variant"/>
    <property type="match status" value="1"/>
</dbReference>
<gene>
    <name evidence="1" type="ORF">ACFPWV_07060</name>
</gene>
<protein>
    <submittedName>
        <fullName evidence="1">Mucin-2</fullName>
    </submittedName>
</protein>
<accession>A0ABW0DQB3</accession>
<dbReference type="SUPFAM" id="SSF48371">
    <property type="entry name" value="ARM repeat"/>
    <property type="match status" value="1"/>
</dbReference>
<proteinExistence type="predicted"/>
<evidence type="ECO:0000313" key="2">
    <source>
        <dbReference type="Proteomes" id="UP001596035"/>
    </source>
</evidence>
<name>A0ABW0DQB3_9ACTN</name>
<evidence type="ECO:0000313" key="1">
    <source>
        <dbReference type="EMBL" id="MFC5239659.1"/>
    </source>
</evidence>
<dbReference type="InterPro" id="IPR016024">
    <property type="entry name" value="ARM-type_fold"/>
</dbReference>
<dbReference type="Proteomes" id="UP001596035">
    <property type="component" value="Unassembled WGS sequence"/>
</dbReference>
<dbReference type="EMBL" id="JBHSKN010000007">
    <property type="protein sequence ID" value="MFC5239659.1"/>
    <property type="molecule type" value="Genomic_DNA"/>
</dbReference>
<keyword evidence="2" id="KW-1185">Reference proteome</keyword>
<sequence>MVAFHASALDGVARNPALPTPLLLRLLAFDGGGDGPPRDALQRAGLPEPAVVVILAHPNPGARIDFAMSARAEPAQRARLADDLSPEVRAAFAHGPEWRGPRTTVAPLPDDVCARLLDDPAPSVRTALLDSPHLAPSFVASLATHRDPAARRSATRAWEILAPGEQSALLADPDPEVRRAAASWECRRDAHVTAGLLRDPKSAAEALRRGLLHRADAERCVAERTHLAALAENPSLPTDLVERLAVDPDEAVRLAVSLRPELGETRRMAIDFTVGDFDRGDVEWVRDGLTDPEVLRRAATSAHPLLRRTAAQSPHLPPDLVRLLARTEDPLLENLLSVHHPDTPEEVLMRVYARLGGTFSAWMAETHPRFPREGLAARYADHPDGNYRRLAVRDPAATPALIERLSHDPAVWTRQAAAGDPRLPLHRLREALHVPELASSAGANPALPEDEMAAVLNRAGVPRRTERRLS</sequence>
<organism evidence="1 2">
    <name type="scientific">Streptomyces atrovirens</name>
    <dbReference type="NCBI Taxonomy" id="285556"/>
    <lineage>
        <taxon>Bacteria</taxon>
        <taxon>Bacillati</taxon>
        <taxon>Actinomycetota</taxon>
        <taxon>Actinomycetes</taxon>
        <taxon>Kitasatosporales</taxon>
        <taxon>Streptomycetaceae</taxon>
        <taxon>Streptomyces</taxon>
    </lineage>
</organism>
<dbReference type="RefSeq" id="WP_344566559.1">
    <property type="nucleotide sequence ID" value="NZ_BAAATG010000050.1"/>
</dbReference>
<dbReference type="InterPro" id="IPR011989">
    <property type="entry name" value="ARM-like"/>
</dbReference>
<comment type="caution">
    <text evidence="1">The sequence shown here is derived from an EMBL/GenBank/DDBJ whole genome shotgun (WGS) entry which is preliminary data.</text>
</comment>
<reference evidence="2" key="1">
    <citation type="journal article" date="2019" name="Int. J. Syst. Evol. Microbiol.">
        <title>The Global Catalogue of Microorganisms (GCM) 10K type strain sequencing project: providing services to taxonomists for standard genome sequencing and annotation.</title>
        <authorList>
            <consortium name="The Broad Institute Genomics Platform"/>
            <consortium name="The Broad Institute Genome Sequencing Center for Infectious Disease"/>
            <person name="Wu L."/>
            <person name="Ma J."/>
        </authorList>
    </citation>
    <scope>NUCLEOTIDE SEQUENCE [LARGE SCALE GENOMIC DNA]</scope>
    <source>
        <strain evidence="2">CGMCC 4.7131</strain>
    </source>
</reference>